<organism evidence="2">
    <name type="scientific">marine sediment metagenome</name>
    <dbReference type="NCBI Taxonomy" id="412755"/>
    <lineage>
        <taxon>unclassified sequences</taxon>
        <taxon>metagenomes</taxon>
        <taxon>ecological metagenomes</taxon>
    </lineage>
</organism>
<reference evidence="2" key="1">
    <citation type="journal article" date="2015" name="Nature">
        <title>Complex archaea that bridge the gap between prokaryotes and eukaryotes.</title>
        <authorList>
            <person name="Spang A."/>
            <person name="Saw J.H."/>
            <person name="Jorgensen S.L."/>
            <person name="Zaremba-Niedzwiedzka K."/>
            <person name="Martijn J."/>
            <person name="Lind A.E."/>
            <person name="van Eijk R."/>
            <person name="Schleper C."/>
            <person name="Guy L."/>
            <person name="Ettema T.J."/>
        </authorList>
    </citation>
    <scope>NUCLEOTIDE SEQUENCE</scope>
</reference>
<evidence type="ECO:0000313" key="2">
    <source>
        <dbReference type="EMBL" id="KKN74963.1"/>
    </source>
</evidence>
<sequence length="77" mass="8543">MKPKERDELLGRLDERSRNTYHLVEKLEKHNAEQNGYILDLVKQSSSNKTSIKWIVRVLVAAGILGGGATGIVNLIG</sequence>
<proteinExistence type="predicted"/>
<feature type="transmembrane region" description="Helical" evidence="1">
    <location>
        <begin position="54"/>
        <end position="76"/>
    </location>
</feature>
<name>A0A0F9WA31_9ZZZZ</name>
<keyword evidence="1" id="KW-0472">Membrane</keyword>
<keyword evidence="1" id="KW-1133">Transmembrane helix</keyword>
<dbReference type="EMBL" id="LAZR01000317">
    <property type="protein sequence ID" value="KKN74963.1"/>
    <property type="molecule type" value="Genomic_DNA"/>
</dbReference>
<dbReference type="AlphaFoldDB" id="A0A0F9WA31"/>
<gene>
    <name evidence="2" type="ORF">LCGC14_0384650</name>
</gene>
<protein>
    <submittedName>
        <fullName evidence="2">Uncharacterized protein</fullName>
    </submittedName>
</protein>
<accession>A0A0F9WA31</accession>
<comment type="caution">
    <text evidence="2">The sequence shown here is derived from an EMBL/GenBank/DDBJ whole genome shotgun (WGS) entry which is preliminary data.</text>
</comment>
<evidence type="ECO:0000256" key="1">
    <source>
        <dbReference type="SAM" id="Phobius"/>
    </source>
</evidence>
<keyword evidence="1" id="KW-0812">Transmembrane</keyword>